<sequence length="115" mass="12014">SFKLTDNYIEMTVVDLNTEEASAKSNGTSAEERNHTQDASVTCNSEEKILPLALEKAPVKSSQREAVGSTLNSHQHAAAAASSSPSGRSDCGRLDSGLPSLCEDHPSVPGSSLLS</sequence>
<feature type="compositionally biased region" description="Low complexity" evidence="1">
    <location>
        <begin position="77"/>
        <end position="89"/>
    </location>
</feature>
<feature type="non-terminal residue" evidence="2">
    <location>
        <position position="1"/>
    </location>
</feature>
<dbReference type="EMBL" id="HACG01004296">
    <property type="protein sequence ID" value="CEK51161.1"/>
    <property type="molecule type" value="Transcribed_RNA"/>
</dbReference>
<feature type="non-terminal residue" evidence="2">
    <location>
        <position position="115"/>
    </location>
</feature>
<organism evidence="2">
    <name type="scientific">Arion vulgaris</name>
    <dbReference type="NCBI Taxonomy" id="1028688"/>
    <lineage>
        <taxon>Eukaryota</taxon>
        <taxon>Metazoa</taxon>
        <taxon>Spiralia</taxon>
        <taxon>Lophotrochozoa</taxon>
        <taxon>Mollusca</taxon>
        <taxon>Gastropoda</taxon>
        <taxon>Heterobranchia</taxon>
        <taxon>Euthyneura</taxon>
        <taxon>Panpulmonata</taxon>
        <taxon>Eupulmonata</taxon>
        <taxon>Stylommatophora</taxon>
        <taxon>Helicina</taxon>
        <taxon>Arionoidea</taxon>
        <taxon>Arionidae</taxon>
        <taxon>Arion</taxon>
    </lineage>
</organism>
<protein>
    <submittedName>
        <fullName evidence="2">Uncharacterized protein</fullName>
    </submittedName>
</protein>
<proteinExistence type="predicted"/>
<feature type="region of interest" description="Disordered" evidence="1">
    <location>
        <begin position="17"/>
        <end position="115"/>
    </location>
</feature>
<evidence type="ECO:0000313" key="2">
    <source>
        <dbReference type="EMBL" id="CEK51161.1"/>
    </source>
</evidence>
<feature type="compositionally biased region" description="Polar residues" evidence="1">
    <location>
        <begin position="19"/>
        <end position="29"/>
    </location>
</feature>
<gene>
    <name evidence="2" type="primary">ORF12680</name>
</gene>
<evidence type="ECO:0000256" key="1">
    <source>
        <dbReference type="SAM" id="MobiDB-lite"/>
    </source>
</evidence>
<reference evidence="2" key="1">
    <citation type="submission" date="2014-12" db="EMBL/GenBank/DDBJ databases">
        <title>Insight into the proteome of Arion vulgaris.</title>
        <authorList>
            <person name="Aradska J."/>
            <person name="Bulat T."/>
            <person name="Smidak R."/>
            <person name="Sarate P."/>
            <person name="Gangsoo J."/>
            <person name="Sialana F."/>
            <person name="Bilban M."/>
            <person name="Lubec G."/>
        </authorList>
    </citation>
    <scope>NUCLEOTIDE SEQUENCE</scope>
    <source>
        <tissue evidence="2">Skin</tissue>
    </source>
</reference>
<name>A0A0B6Y5P3_9EUPU</name>
<accession>A0A0B6Y5P3</accession>
<dbReference type="AlphaFoldDB" id="A0A0B6Y5P3"/>